<keyword evidence="1" id="KW-0812">Transmembrane</keyword>
<keyword evidence="1" id="KW-0472">Membrane</keyword>
<gene>
    <name evidence="2" type="ORF">C8D88_103437</name>
</gene>
<reference evidence="2 3" key="1">
    <citation type="submission" date="2018-05" db="EMBL/GenBank/DDBJ databases">
        <title>Genomic Encyclopedia of Type Strains, Phase IV (KMG-IV): sequencing the most valuable type-strain genomes for metagenomic binning, comparative biology and taxonomic classification.</title>
        <authorList>
            <person name="Goeker M."/>
        </authorList>
    </citation>
    <scope>NUCLEOTIDE SEQUENCE [LARGE SCALE GENOMIC DNA]</scope>
    <source>
        <strain evidence="2 3">DSM 45480</strain>
    </source>
</reference>
<evidence type="ECO:0000256" key="1">
    <source>
        <dbReference type="SAM" id="Phobius"/>
    </source>
</evidence>
<comment type="caution">
    <text evidence="2">The sequence shown here is derived from an EMBL/GenBank/DDBJ whole genome shotgun (WGS) entry which is preliminary data.</text>
</comment>
<evidence type="ECO:0000313" key="2">
    <source>
        <dbReference type="EMBL" id="PWK88241.1"/>
    </source>
</evidence>
<proteinExistence type="predicted"/>
<organism evidence="2 3">
    <name type="scientific">Lentzea atacamensis</name>
    <dbReference type="NCBI Taxonomy" id="531938"/>
    <lineage>
        <taxon>Bacteria</taxon>
        <taxon>Bacillati</taxon>
        <taxon>Actinomycetota</taxon>
        <taxon>Actinomycetes</taxon>
        <taxon>Pseudonocardiales</taxon>
        <taxon>Pseudonocardiaceae</taxon>
        <taxon>Lentzea</taxon>
    </lineage>
</organism>
<feature type="transmembrane region" description="Helical" evidence="1">
    <location>
        <begin position="49"/>
        <end position="68"/>
    </location>
</feature>
<dbReference type="Proteomes" id="UP000246005">
    <property type="component" value="Unassembled WGS sequence"/>
</dbReference>
<name>A0A316I448_9PSEU</name>
<keyword evidence="1" id="KW-1133">Transmembrane helix</keyword>
<feature type="transmembrane region" description="Helical" evidence="1">
    <location>
        <begin position="20"/>
        <end position="42"/>
    </location>
</feature>
<dbReference type="EMBL" id="QGHB01000003">
    <property type="protein sequence ID" value="PWK88241.1"/>
    <property type="molecule type" value="Genomic_DNA"/>
</dbReference>
<accession>A0A316I448</accession>
<sequence>MVVAREWSHQVLAAPWWWRLTRVLMFGAVAVLGCASVLVVALDGKDESVMAHYSLLTVLPVLAASAWWQTRCARRLVVQTGATTTAFTRVDGRASDCVRCCRWCSDHADRSGAVVESQLRVPCPAVTIDQDVLNYTEDVAECPWADTAVGITGFRHTPIGDRTVCDHVYAIPGLGTLVIPDDMGRAWHAQLKDLGAPIDFPHPDAQTWFLNFERGHIAHGSG</sequence>
<protein>
    <submittedName>
        <fullName evidence="2">Uncharacterized protein</fullName>
    </submittedName>
</protein>
<dbReference type="PROSITE" id="PS51257">
    <property type="entry name" value="PROKAR_LIPOPROTEIN"/>
    <property type="match status" value="1"/>
</dbReference>
<evidence type="ECO:0000313" key="3">
    <source>
        <dbReference type="Proteomes" id="UP000246005"/>
    </source>
</evidence>
<dbReference type="AlphaFoldDB" id="A0A316I448"/>